<keyword evidence="10" id="KW-1185">Reference proteome</keyword>
<dbReference type="InterPro" id="IPR011992">
    <property type="entry name" value="EF-hand-dom_pair"/>
</dbReference>
<dbReference type="Pfam" id="PF00520">
    <property type="entry name" value="Ion_trans"/>
    <property type="match status" value="1"/>
</dbReference>
<dbReference type="PROSITE" id="PS00018">
    <property type="entry name" value="EF_HAND_1"/>
    <property type="match status" value="2"/>
</dbReference>
<evidence type="ECO:0000256" key="3">
    <source>
        <dbReference type="ARBA" id="ARBA00022837"/>
    </source>
</evidence>
<feature type="compositionally biased region" description="Acidic residues" evidence="6">
    <location>
        <begin position="640"/>
        <end position="649"/>
    </location>
</feature>
<feature type="region of interest" description="Disordered" evidence="6">
    <location>
        <begin position="620"/>
        <end position="653"/>
    </location>
</feature>
<gene>
    <name evidence="9" type="ORF">PCOR1329_LOCUS14644</name>
</gene>
<dbReference type="Proteomes" id="UP001189429">
    <property type="component" value="Unassembled WGS sequence"/>
</dbReference>
<evidence type="ECO:0000313" key="9">
    <source>
        <dbReference type="EMBL" id="CAK0809371.1"/>
    </source>
</evidence>
<keyword evidence="3" id="KW-0106">Calcium</keyword>
<evidence type="ECO:0000256" key="5">
    <source>
        <dbReference type="ARBA" id="ARBA00023136"/>
    </source>
</evidence>
<dbReference type="InterPro" id="IPR005821">
    <property type="entry name" value="Ion_trans_dom"/>
</dbReference>
<dbReference type="PANTHER" id="PTHR10037:SF62">
    <property type="entry name" value="SODIUM CHANNEL PROTEIN 60E"/>
    <property type="match status" value="1"/>
</dbReference>
<dbReference type="EMBL" id="CAUYUJ010004391">
    <property type="protein sequence ID" value="CAK0809371.1"/>
    <property type="molecule type" value="Genomic_DNA"/>
</dbReference>
<protein>
    <recommendedName>
        <fullName evidence="8">EF-hand domain-containing protein</fullName>
    </recommendedName>
</protein>
<dbReference type="Gene3D" id="1.10.238.10">
    <property type="entry name" value="EF-hand"/>
    <property type="match status" value="1"/>
</dbReference>
<dbReference type="PROSITE" id="PS50222">
    <property type="entry name" value="EF_HAND_2"/>
    <property type="match status" value="2"/>
</dbReference>
<keyword evidence="4 7" id="KW-1133">Transmembrane helix</keyword>
<feature type="transmembrane region" description="Helical" evidence="7">
    <location>
        <begin position="1212"/>
        <end position="1234"/>
    </location>
</feature>
<keyword evidence="5 7" id="KW-0472">Membrane</keyword>
<evidence type="ECO:0000256" key="6">
    <source>
        <dbReference type="SAM" id="MobiDB-lite"/>
    </source>
</evidence>
<accession>A0ABN9QUS5</accession>
<dbReference type="Pfam" id="PF13499">
    <property type="entry name" value="EF-hand_7"/>
    <property type="match status" value="1"/>
</dbReference>
<proteinExistence type="predicted"/>
<sequence length="1419" mass="157389">MASSGAAARVREPPDFFVRSCFVTSRARASPLPTLASWVCYSEQQLVVYSLGLAVLAVLLPLFVEVSVASNSDGGHRVSVARRVEAEPWDKLSVLRAKVSQVTGFVGLKETSLVRVQGDQFAKFDGRDFTNLGSVVVALECFKVDAFGGYFAGRKFPLLAGLGVTHSLDDRDGDPGSPVGRYALLGDFACLQLPGAGEGPDKTWGEVASTLAEKSKAFTRRVRVWVVSVKEMVEDAFLACAVDGARALLWLKTSLIQLGMVPTFWFTRHHLTARCSENDRSSQEVREMEGVFELAASHDWCNAFSLAVSLKSGRRGQFEPEAHGKNQMIPIHEMADMFSCCNRRSQFAVPEPCTYAAKVVQEWADIVRQTSKAEASKDEAEVALERGITAGKGKDNEEDKGVQDRKLLQDLVSQEDREAVVNFKEGMMRDVKEVMQMRDYGECIKPYFDQKLRTRRHEYVRFLKMLHRRGLIRRLGWKAPWRWGTEGGLAIGKGSAPVFYVYVDNVGVLGADEKEVQKSLENIRNVLNANKMQCREVQEAGQVTGKALEVLLGHCTYLAMLQRPLLSCFASVYKFARRCRHSWAPLWATAHEELEAFLYLMPPIRSDWWVPSEFNISDKPSRGPVLLDGAEGGSSRPDDLDGATSEEDGNPSVQERMLECEPLHAKMAKDPGMRRVLVPGRSSAGDRTWTQRRESYLSLVACVDECRLDTDKVQDSNVDAVDFMTHRCMLGFEAGVDQRWIDAFLLFLPRFGVPAPPTMRADAMWRGHAHRSDLHQGSKDRLSAFVDPLEDRPVSRLSTYVDPLEDRPVSRGGDVVEPLEERPISRRSVPLGWVGEADCGGAAPSPRRLGADAAGPAAPAAARPAAAAAAAPGGDAAGVRQALESLRLSTDRATDRSVLTSKQEEAAEAISKLRSARTGYLKNESKNWVRSLVPTSRKQEGPRSLAKGLTSALAFQPKQSTTSEGEKRAFIPRLVRRPTYELARATLTVLDAVLVVWEMQYASQQVASGMQNGIHDALAFTMLLDMSCALFLTDLLLRYRAGQFDPTVSAGQGWRHFHIAVVMAQLLQAIGQHWHKHRRSSSQLRVVLAMLSTLRLARVLSLVLVTKLIRQHPFFRELRIMVHSLTGAVKALLWSGLLIFTILLIFGTVLSEGAVAFLVQNGLPEGDTVEMLQDRFGSLFDAVITLFQAMSGGIDWDVVWQNLDVIGWGYKAVFLLFVCFSLLTLLNVVTAVFIESTMARSKSDRGLVVQNELMAKKDFLQTMREIFQELDVDEDGDITEEEMRRRMQVPEIGAYFSQLGVDSDEVGKLFLLLDHDQSGRLDPEEFMFGCLKLRGAAKSLDVAMLHREVQWIHEVLEIAVPLIQKSSSFAVTDTERSQLHDFTVPSMVPPDAPSDAGIPTFSYVVQDLVSSETEDVAAH</sequence>
<dbReference type="CDD" id="cd00051">
    <property type="entry name" value="EFh"/>
    <property type="match status" value="1"/>
</dbReference>
<dbReference type="InterPro" id="IPR043203">
    <property type="entry name" value="VGCC_Ca_Na"/>
</dbReference>
<feature type="transmembrane region" description="Helical" evidence="7">
    <location>
        <begin position="1086"/>
        <end position="1110"/>
    </location>
</feature>
<feature type="domain" description="EF-hand" evidence="8">
    <location>
        <begin position="1301"/>
        <end position="1336"/>
    </location>
</feature>
<name>A0ABN9QUS5_9DINO</name>
<feature type="domain" description="EF-hand" evidence="8">
    <location>
        <begin position="1258"/>
        <end position="1293"/>
    </location>
</feature>
<comment type="subcellular location">
    <subcellularLocation>
        <location evidence="1">Membrane</location>
        <topology evidence="1">Multi-pass membrane protein</topology>
    </subcellularLocation>
</comment>
<dbReference type="Gene3D" id="1.10.287.70">
    <property type="match status" value="1"/>
</dbReference>
<evidence type="ECO:0000256" key="4">
    <source>
        <dbReference type="ARBA" id="ARBA00022989"/>
    </source>
</evidence>
<evidence type="ECO:0000256" key="2">
    <source>
        <dbReference type="ARBA" id="ARBA00022692"/>
    </source>
</evidence>
<organism evidence="9 10">
    <name type="scientific">Prorocentrum cordatum</name>
    <dbReference type="NCBI Taxonomy" id="2364126"/>
    <lineage>
        <taxon>Eukaryota</taxon>
        <taxon>Sar</taxon>
        <taxon>Alveolata</taxon>
        <taxon>Dinophyceae</taxon>
        <taxon>Prorocentrales</taxon>
        <taxon>Prorocentraceae</taxon>
        <taxon>Prorocentrum</taxon>
    </lineage>
</organism>
<evidence type="ECO:0000313" key="10">
    <source>
        <dbReference type="Proteomes" id="UP001189429"/>
    </source>
</evidence>
<dbReference type="SUPFAM" id="SSF81324">
    <property type="entry name" value="Voltage-gated potassium channels"/>
    <property type="match status" value="1"/>
</dbReference>
<dbReference type="SUPFAM" id="SSF47473">
    <property type="entry name" value="EF-hand"/>
    <property type="match status" value="1"/>
</dbReference>
<dbReference type="SMART" id="SM00054">
    <property type="entry name" value="EFh"/>
    <property type="match status" value="2"/>
</dbReference>
<keyword evidence="2 7" id="KW-0812">Transmembrane</keyword>
<evidence type="ECO:0000256" key="7">
    <source>
        <dbReference type="SAM" id="Phobius"/>
    </source>
</evidence>
<evidence type="ECO:0000259" key="8">
    <source>
        <dbReference type="PROSITE" id="PS50222"/>
    </source>
</evidence>
<reference evidence="9" key="1">
    <citation type="submission" date="2023-10" db="EMBL/GenBank/DDBJ databases">
        <authorList>
            <person name="Chen Y."/>
            <person name="Shah S."/>
            <person name="Dougan E. K."/>
            <person name="Thang M."/>
            <person name="Chan C."/>
        </authorList>
    </citation>
    <scope>NUCLEOTIDE SEQUENCE [LARGE SCALE GENOMIC DNA]</scope>
</reference>
<evidence type="ECO:0000256" key="1">
    <source>
        <dbReference type="ARBA" id="ARBA00004141"/>
    </source>
</evidence>
<feature type="transmembrane region" description="Helical" evidence="7">
    <location>
        <begin position="46"/>
        <end position="64"/>
    </location>
</feature>
<dbReference type="InterPro" id="IPR002048">
    <property type="entry name" value="EF_hand_dom"/>
</dbReference>
<dbReference type="PANTHER" id="PTHR10037">
    <property type="entry name" value="VOLTAGE-GATED CATION CHANNEL CALCIUM AND SODIUM"/>
    <property type="match status" value="1"/>
</dbReference>
<feature type="transmembrane region" description="Helical" evidence="7">
    <location>
        <begin position="1131"/>
        <end position="1159"/>
    </location>
</feature>
<dbReference type="InterPro" id="IPR018247">
    <property type="entry name" value="EF_Hand_1_Ca_BS"/>
</dbReference>
<comment type="caution">
    <text evidence="9">The sequence shown here is derived from an EMBL/GenBank/DDBJ whole genome shotgun (WGS) entry which is preliminary data.</text>
</comment>